<keyword evidence="2" id="KW-1185">Reference proteome</keyword>
<accession>A0ABN2LVZ4</accession>
<evidence type="ECO:0000313" key="1">
    <source>
        <dbReference type="EMBL" id="GAA1800937.1"/>
    </source>
</evidence>
<comment type="caution">
    <text evidence="1">The sequence shown here is derived from an EMBL/GenBank/DDBJ whole genome shotgun (WGS) entry which is preliminary data.</text>
</comment>
<protein>
    <submittedName>
        <fullName evidence="1">Uncharacterized protein</fullName>
    </submittedName>
</protein>
<reference evidence="1 2" key="1">
    <citation type="journal article" date="2019" name="Int. J. Syst. Evol. Microbiol.">
        <title>The Global Catalogue of Microorganisms (GCM) 10K type strain sequencing project: providing services to taxonomists for standard genome sequencing and annotation.</title>
        <authorList>
            <consortium name="The Broad Institute Genomics Platform"/>
            <consortium name="The Broad Institute Genome Sequencing Center for Infectious Disease"/>
            <person name="Wu L."/>
            <person name="Ma J."/>
        </authorList>
    </citation>
    <scope>NUCLEOTIDE SEQUENCE [LARGE SCALE GENOMIC DNA]</scope>
    <source>
        <strain evidence="1 2">JCM 13250</strain>
    </source>
</reference>
<proteinExistence type="predicted"/>
<gene>
    <name evidence="1" type="ORF">GCM10009682_23230</name>
</gene>
<dbReference type="Proteomes" id="UP001500218">
    <property type="component" value="Unassembled WGS sequence"/>
</dbReference>
<dbReference type="RefSeq" id="WP_344129321.1">
    <property type="nucleotide sequence ID" value="NZ_BAAALT010000058.1"/>
</dbReference>
<organism evidence="1 2">
    <name type="scientific">Luedemannella flava</name>
    <dbReference type="NCBI Taxonomy" id="349316"/>
    <lineage>
        <taxon>Bacteria</taxon>
        <taxon>Bacillati</taxon>
        <taxon>Actinomycetota</taxon>
        <taxon>Actinomycetes</taxon>
        <taxon>Micromonosporales</taxon>
        <taxon>Micromonosporaceae</taxon>
        <taxon>Luedemannella</taxon>
    </lineage>
</organism>
<dbReference type="EMBL" id="BAAALT010000058">
    <property type="protein sequence ID" value="GAA1800937.1"/>
    <property type="molecule type" value="Genomic_DNA"/>
</dbReference>
<name>A0ABN2LVZ4_9ACTN</name>
<evidence type="ECO:0000313" key="2">
    <source>
        <dbReference type="Proteomes" id="UP001500218"/>
    </source>
</evidence>
<sequence length="411" mass="42905">MSTRVLLEGPAIEPLLEQVRSEYGAAARIVSAEKVRTGGLGGFFAKQRYEVAIEVEEPTAPSVTAPAASSPSAPAAGATDELAALLELVEASQDRFRNLPAPDSVDAPVMTTARVVPAEVLPASGPRAGLVSTSGDAFARLMAEFEAVTERPGDTERLLGLDRLGSGVRPFQPQVIRRDDSDLLPVRSGAAALTDRLRELGMPAHLAVRSRGGDPWQAVVSALSDLPTPPAAPTEAGDVLVIVGERDHALAVARTLAPTMHLDPSRIMVVGPSVAGTGLHASRRLSGPSEVRRRARQLHRADVPHLVVLDTTFGDDAWAREVLRAIGASAVWAVVDAGRKTSAIARALRGLGRVDGLAVYGVPGCDDPATVLGLDVPMAMVMGEPATPQAWAALLAPRLIGAVTREDGGDL</sequence>